<proteinExistence type="predicted"/>
<evidence type="ECO:0000313" key="1">
    <source>
        <dbReference type="EMBL" id="KKM77152.1"/>
    </source>
</evidence>
<dbReference type="AlphaFoldDB" id="A0A0F9N6V2"/>
<dbReference type="EMBL" id="LAZR01008689">
    <property type="protein sequence ID" value="KKM77152.1"/>
    <property type="molecule type" value="Genomic_DNA"/>
</dbReference>
<gene>
    <name evidence="1" type="ORF">LCGC14_1373020</name>
</gene>
<organism evidence="1">
    <name type="scientific">marine sediment metagenome</name>
    <dbReference type="NCBI Taxonomy" id="412755"/>
    <lineage>
        <taxon>unclassified sequences</taxon>
        <taxon>metagenomes</taxon>
        <taxon>ecological metagenomes</taxon>
    </lineage>
</organism>
<reference evidence="1" key="1">
    <citation type="journal article" date="2015" name="Nature">
        <title>Complex archaea that bridge the gap between prokaryotes and eukaryotes.</title>
        <authorList>
            <person name="Spang A."/>
            <person name="Saw J.H."/>
            <person name="Jorgensen S.L."/>
            <person name="Zaremba-Niedzwiedzka K."/>
            <person name="Martijn J."/>
            <person name="Lind A.E."/>
            <person name="van Eijk R."/>
            <person name="Schleper C."/>
            <person name="Guy L."/>
            <person name="Ettema T.J."/>
        </authorList>
    </citation>
    <scope>NUCLEOTIDE SEQUENCE</scope>
</reference>
<accession>A0A0F9N6V2</accession>
<name>A0A0F9N6V2_9ZZZZ</name>
<comment type="caution">
    <text evidence="1">The sequence shown here is derived from an EMBL/GenBank/DDBJ whole genome shotgun (WGS) entry which is preliminary data.</text>
</comment>
<sequence>MNKKFIEVKPEIMGMMQEIEWMLFDMSRDQTNPKHIEIRKILDETIELRKNTFKCE</sequence>
<protein>
    <submittedName>
        <fullName evidence="1">Uncharacterized protein</fullName>
    </submittedName>
</protein>